<dbReference type="GO" id="GO:0016567">
    <property type="term" value="P:protein ubiquitination"/>
    <property type="evidence" value="ECO:0007669"/>
    <property type="project" value="TreeGrafter"/>
</dbReference>
<dbReference type="AlphaFoldDB" id="W4H6J9"/>
<dbReference type="EMBL" id="KI913116">
    <property type="protein sequence ID" value="ETV87201.1"/>
    <property type="molecule type" value="Genomic_DNA"/>
</dbReference>
<evidence type="ECO:0000256" key="6">
    <source>
        <dbReference type="PROSITE-ProRule" id="PRU00104"/>
    </source>
</evidence>
<dbReference type="InterPro" id="IPR000569">
    <property type="entry name" value="HECT_dom"/>
</dbReference>
<comment type="pathway">
    <text evidence="2">Protein modification; protein ubiquitination.</text>
</comment>
<feature type="region of interest" description="Disordered" evidence="7">
    <location>
        <begin position="97"/>
        <end position="123"/>
    </location>
</feature>
<dbReference type="EC" id="2.3.2.26" evidence="3"/>
<feature type="transmembrane region" description="Helical" evidence="8">
    <location>
        <begin position="136"/>
        <end position="156"/>
    </location>
</feature>
<keyword evidence="4" id="KW-0808">Transferase</keyword>
<comment type="catalytic activity">
    <reaction evidence="1">
        <text>S-ubiquitinyl-[E2 ubiquitin-conjugating enzyme]-L-cysteine + [acceptor protein]-L-lysine = [E2 ubiquitin-conjugating enzyme]-L-cysteine + N(6)-ubiquitinyl-[acceptor protein]-L-lysine.</text>
        <dbReference type="EC" id="2.3.2.26"/>
    </reaction>
</comment>
<dbReference type="Pfam" id="PF00632">
    <property type="entry name" value="HECT"/>
    <property type="match status" value="1"/>
</dbReference>
<feature type="region of interest" description="Disordered" evidence="7">
    <location>
        <begin position="63"/>
        <end position="82"/>
    </location>
</feature>
<keyword evidence="8" id="KW-1133">Transmembrane helix</keyword>
<feature type="active site" description="Glycyl thioester intermediate" evidence="6">
    <location>
        <position position="667"/>
    </location>
</feature>
<evidence type="ECO:0000256" key="8">
    <source>
        <dbReference type="SAM" id="Phobius"/>
    </source>
</evidence>
<sequence length="700" mass="78966">MRVFHPAWTVAAIAALFSLVSASQGRVDAHEDTPRHLPSTRPVVTPLSFGSFAENVAPVDVGASSSYGKAPPSSRSKKMRHAPYDYRRRLLEKLRSATGAPSSTATPSNDMDTQSSSDMDNDDTRNKMIEQVRMKLLTVDSVVVVLAFVGAAVMYWTKWRHYDRLAGQEDPLQYLHGLRREDMEDIALEALKWQCAICYFHSPDDRQCCGLCDTKRGTELALVDMNTRQKSARARKQWQRRLDAVDGRTYWHEAAKPVHQGPHYVVLPATPPPEFDSNSDAHPSNVLHLQPLALHLAGTAVTGDILPSWWLPHLHDLTDQSFSLKYAWLLTQISHSYKNYSKMQVYRDKIFDESLEIVLLLRPTHLCTMTRIELLGESGIDAGGVLREWYSLLTVSLFAADRGLFVPANKAEQSYFINPAAASSANPNHLRHYHAIGRVLGRAIVDGQVLPFHLCAPLFKVLLGTPLAFEDVWHLDLNTYNSLVYIRDTDNVDDLALDFSVTVDTPSHDVVDLIPNGRHIPVTLDNRHEYIEKMVSYLLFDRIQPQVSALVRGLYEVVPYELLMPFDHKELELLVCGYSHIDVADWQASTSVSSALRSSKCIKWFWDILEHELTADDRAKLLRFATGSSRVPLQGFKGLTSYDGKLCPFSLKAVPYTRGVFPKAHSCFNRIDLPIYPTRELLKEALMALVNLEMTEFTLE</sequence>
<dbReference type="PANTHER" id="PTHR11254:SF440">
    <property type="entry name" value="E3 UBIQUITIN-PROTEIN LIGASE NEDD-4"/>
    <property type="match status" value="1"/>
</dbReference>
<protein>
    <recommendedName>
        <fullName evidence="3">HECT-type E3 ubiquitin transferase</fullName>
        <ecNumber evidence="3">2.3.2.26</ecNumber>
    </recommendedName>
</protein>
<accession>W4H6J9</accession>
<organism evidence="11">
    <name type="scientific">Aphanomyces astaci</name>
    <name type="common">Crayfish plague agent</name>
    <dbReference type="NCBI Taxonomy" id="112090"/>
    <lineage>
        <taxon>Eukaryota</taxon>
        <taxon>Sar</taxon>
        <taxon>Stramenopiles</taxon>
        <taxon>Oomycota</taxon>
        <taxon>Saprolegniomycetes</taxon>
        <taxon>Saprolegniales</taxon>
        <taxon>Verrucalvaceae</taxon>
        <taxon>Aphanomyces</taxon>
    </lineage>
</organism>
<dbReference type="Gene3D" id="3.30.2160.10">
    <property type="entry name" value="Hect, E3 ligase catalytic domain"/>
    <property type="match status" value="1"/>
</dbReference>
<keyword evidence="9" id="KW-0732">Signal</keyword>
<evidence type="ECO:0000256" key="1">
    <source>
        <dbReference type="ARBA" id="ARBA00000885"/>
    </source>
</evidence>
<dbReference type="SMART" id="SM00119">
    <property type="entry name" value="HECTc"/>
    <property type="match status" value="1"/>
</dbReference>
<dbReference type="InterPro" id="IPR035983">
    <property type="entry name" value="Hect_E3_ubiquitin_ligase"/>
</dbReference>
<dbReference type="OrthoDB" id="423283at2759"/>
<keyword evidence="5 6" id="KW-0833">Ubl conjugation pathway</keyword>
<keyword evidence="8" id="KW-0472">Membrane</keyword>
<dbReference type="VEuPathDB" id="FungiDB:H257_02174"/>
<evidence type="ECO:0000256" key="7">
    <source>
        <dbReference type="SAM" id="MobiDB-lite"/>
    </source>
</evidence>
<dbReference type="GO" id="GO:0005737">
    <property type="term" value="C:cytoplasm"/>
    <property type="evidence" value="ECO:0007669"/>
    <property type="project" value="TreeGrafter"/>
</dbReference>
<feature type="signal peptide" evidence="9">
    <location>
        <begin position="1"/>
        <end position="22"/>
    </location>
</feature>
<dbReference type="GeneID" id="20804170"/>
<dbReference type="GO" id="GO:0006511">
    <property type="term" value="P:ubiquitin-dependent protein catabolic process"/>
    <property type="evidence" value="ECO:0007669"/>
    <property type="project" value="TreeGrafter"/>
</dbReference>
<name>W4H6J9_APHAT</name>
<feature type="compositionally biased region" description="Polar residues" evidence="7">
    <location>
        <begin position="99"/>
        <end position="118"/>
    </location>
</feature>
<evidence type="ECO:0000256" key="2">
    <source>
        <dbReference type="ARBA" id="ARBA00004906"/>
    </source>
</evidence>
<evidence type="ECO:0000256" key="5">
    <source>
        <dbReference type="ARBA" id="ARBA00022786"/>
    </source>
</evidence>
<dbReference type="FunFam" id="3.30.2410.10:FF:000009">
    <property type="entry name" value="Probable E3 ubiquitin-protein ligase HECTD2"/>
    <property type="match status" value="1"/>
</dbReference>
<evidence type="ECO:0000259" key="10">
    <source>
        <dbReference type="PROSITE" id="PS50237"/>
    </source>
</evidence>
<dbReference type="PROSITE" id="PS50237">
    <property type="entry name" value="HECT"/>
    <property type="match status" value="1"/>
</dbReference>
<evidence type="ECO:0000256" key="3">
    <source>
        <dbReference type="ARBA" id="ARBA00012485"/>
    </source>
</evidence>
<dbReference type="GO" id="GO:0061630">
    <property type="term" value="F:ubiquitin protein ligase activity"/>
    <property type="evidence" value="ECO:0007669"/>
    <property type="project" value="UniProtKB-EC"/>
</dbReference>
<reference evidence="11" key="1">
    <citation type="submission" date="2013-12" db="EMBL/GenBank/DDBJ databases">
        <title>The Genome Sequence of Aphanomyces astaci APO3.</title>
        <authorList>
            <consortium name="The Broad Institute Genomics Platform"/>
            <person name="Russ C."/>
            <person name="Tyler B."/>
            <person name="van West P."/>
            <person name="Dieguez-Uribeondo J."/>
            <person name="Young S.K."/>
            <person name="Zeng Q."/>
            <person name="Gargeya S."/>
            <person name="Fitzgerald M."/>
            <person name="Abouelleil A."/>
            <person name="Alvarado L."/>
            <person name="Chapman S.B."/>
            <person name="Gainer-Dewar J."/>
            <person name="Goldberg J."/>
            <person name="Griggs A."/>
            <person name="Gujja S."/>
            <person name="Hansen M."/>
            <person name="Howarth C."/>
            <person name="Imamovic A."/>
            <person name="Ireland A."/>
            <person name="Larimer J."/>
            <person name="McCowan C."/>
            <person name="Murphy C."/>
            <person name="Pearson M."/>
            <person name="Poon T.W."/>
            <person name="Priest M."/>
            <person name="Roberts A."/>
            <person name="Saif S."/>
            <person name="Shea T."/>
            <person name="Sykes S."/>
            <person name="Wortman J."/>
            <person name="Nusbaum C."/>
            <person name="Birren B."/>
        </authorList>
    </citation>
    <scope>NUCLEOTIDE SEQUENCE [LARGE SCALE GENOMIC DNA]</scope>
    <source>
        <strain evidence="11">APO3</strain>
    </source>
</reference>
<proteinExistence type="predicted"/>
<feature type="chain" id="PRO_5004841708" description="HECT-type E3 ubiquitin transferase" evidence="9">
    <location>
        <begin position="23"/>
        <end position="700"/>
    </location>
</feature>
<dbReference type="STRING" id="112090.W4H6J9"/>
<evidence type="ECO:0000256" key="4">
    <source>
        <dbReference type="ARBA" id="ARBA00022679"/>
    </source>
</evidence>
<dbReference type="CDD" id="cd00078">
    <property type="entry name" value="HECTc"/>
    <property type="match status" value="1"/>
</dbReference>
<dbReference type="RefSeq" id="XP_009824000.1">
    <property type="nucleotide sequence ID" value="XM_009825698.1"/>
</dbReference>
<dbReference type="InterPro" id="IPR050409">
    <property type="entry name" value="E3_ubiq-protein_ligase"/>
</dbReference>
<evidence type="ECO:0000256" key="9">
    <source>
        <dbReference type="SAM" id="SignalP"/>
    </source>
</evidence>
<feature type="domain" description="HECT" evidence="10">
    <location>
        <begin position="362"/>
        <end position="700"/>
    </location>
</feature>
<dbReference type="Gene3D" id="3.90.1750.10">
    <property type="entry name" value="Hect, E3 ligase catalytic domains"/>
    <property type="match status" value="1"/>
</dbReference>
<dbReference type="SUPFAM" id="SSF56204">
    <property type="entry name" value="Hect, E3 ligase catalytic domain"/>
    <property type="match status" value="1"/>
</dbReference>
<dbReference type="Gene3D" id="3.30.2410.10">
    <property type="entry name" value="Hect, E3 ligase catalytic domain"/>
    <property type="match status" value="1"/>
</dbReference>
<keyword evidence="8" id="KW-0812">Transmembrane</keyword>
<dbReference type="PANTHER" id="PTHR11254">
    <property type="entry name" value="HECT DOMAIN UBIQUITIN-PROTEIN LIGASE"/>
    <property type="match status" value="1"/>
</dbReference>
<gene>
    <name evidence="11" type="ORF">H257_02174</name>
</gene>
<evidence type="ECO:0000313" key="11">
    <source>
        <dbReference type="EMBL" id="ETV87201.1"/>
    </source>
</evidence>